<evidence type="ECO:0000259" key="11">
    <source>
        <dbReference type="PROSITE" id="PS51779"/>
    </source>
</evidence>
<feature type="domain" description="POTRA" evidence="11">
    <location>
        <begin position="82"/>
        <end position="157"/>
    </location>
</feature>
<gene>
    <name evidence="12" type="ORF">GT348_08330</name>
</gene>
<evidence type="ECO:0000256" key="4">
    <source>
        <dbReference type="ARBA" id="ARBA00022452"/>
    </source>
</evidence>
<name>A0A6P1NFL0_9PROT</name>
<dbReference type="PANTHER" id="PTHR34597">
    <property type="entry name" value="SLR1661 PROTEIN"/>
    <property type="match status" value="1"/>
</dbReference>
<reference evidence="12 13" key="1">
    <citation type="submission" date="2020-01" db="EMBL/GenBank/DDBJ databases">
        <title>Genome sequencing of strain KACC 21507.</title>
        <authorList>
            <person name="Heo J."/>
            <person name="Kim S.-J."/>
            <person name="Kim J.-S."/>
            <person name="Hong S.-B."/>
            <person name="Kwon S.-W."/>
        </authorList>
    </citation>
    <scope>NUCLEOTIDE SEQUENCE [LARGE SCALE GENOMIC DNA]</scope>
    <source>
        <strain evidence="12 13">KACC 21507</strain>
    </source>
</reference>
<keyword evidence="5" id="KW-0812">Transmembrane</keyword>
<evidence type="ECO:0000256" key="3">
    <source>
        <dbReference type="ARBA" id="ARBA00022448"/>
    </source>
</evidence>
<dbReference type="InterPro" id="IPR035251">
    <property type="entry name" value="ShlB_POTRA"/>
</dbReference>
<dbReference type="InterPro" id="IPR005565">
    <property type="entry name" value="Hemolysn_activator_HlyB_C"/>
</dbReference>
<comment type="subcellular location">
    <subcellularLocation>
        <location evidence="1">Cell outer membrane</location>
    </subcellularLocation>
</comment>
<evidence type="ECO:0000256" key="7">
    <source>
        <dbReference type="ARBA" id="ARBA00023136"/>
    </source>
</evidence>
<dbReference type="Pfam" id="PF17287">
    <property type="entry name" value="POTRA_3"/>
    <property type="match status" value="1"/>
</dbReference>
<evidence type="ECO:0000256" key="9">
    <source>
        <dbReference type="SAM" id="MobiDB-lite"/>
    </source>
</evidence>
<feature type="region of interest" description="Disordered" evidence="9">
    <location>
        <begin position="29"/>
        <end position="78"/>
    </location>
</feature>
<accession>A0A6P1NFL0</accession>
<dbReference type="PIRSF" id="PIRSF029745">
    <property type="entry name" value="FhaC"/>
    <property type="match status" value="1"/>
</dbReference>
<proteinExistence type="inferred from homology"/>
<sequence length="584" mass="63719">MSYIKQRISLAAFLLVALTTPGPSAKAADIPHLGLPAGPGSAQDQFQRFQQRQRQLNALPPPSSTLQPTTKAAPSSSEQNCVLIHKITVEGNRHIGSQKITQLTNPYQERCLTIRDINSIVNDINNAYITKGYITSRAYLPEQHLSTGTLKIVVIEGKLAAIDLQGRPRRATIAMAFPWLHAKILNLRDLEQGIEQMNRLPHWGAQMHIAPGQEPGTSKVIIETPDNGIFHGQGWVDNLGQSVTGRQVGHAMLMAENPLGLLDLWSVEYDHSLRGPDHGFRGTELFSFSGSIPWGYWTFFGSASRSQDSYPLQSGTELYNLSGSRTDWQVGFSRVLLRNKLGVTSFQASIERKGFASAINHTVINMQTGHQSYVNLSLSESLKALGGIWYVTAGTAIAIDAAGTDNYLPHPSKNEPHSSYLKPSLDIDGYEPLTQRLSWHTTLHAEISTYDQFSTNQLQVGGPYSVRGFIEQALIGNNGGFMRNDFSWTLPTEDLSCGPYEGLCHALFDSTQLYGIFDFGIVRAGFADSSLPKALRGGEIVGAGAGLRKTTGPAFWNISITHAVHTGPLPSEGVLGLFSAGLKL</sequence>
<dbReference type="InterPro" id="IPR013686">
    <property type="entry name" value="Polypept-transport_assoc_ShlB"/>
</dbReference>
<dbReference type="Gene3D" id="2.40.160.50">
    <property type="entry name" value="membrane protein fhac: a member of the omp85/tpsb transporter family"/>
    <property type="match status" value="1"/>
</dbReference>
<dbReference type="InterPro" id="IPR027282">
    <property type="entry name" value="TPS"/>
</dbReference>
<evidence type="ECO:0000313" key="12">
    <source>
        <dbReference type="EMBL" id="QHI96228.1"/>
    </source>
</evidence>
<evidence type="ECO:0000256" key="6">
    <source>
        <dbReference type="ARBA" id="ARBA00022927"/>
    </source>
</evidence>
<feature type="chain" id="PRO_5026996036" evidence="10">
    <location>
        <begin position="28"/>
        <end position="584"/>
    </location>
</feature>
<dbReference type="InterPro" id="IPR051544">
    <property type="entry name" value="TPS_OM_transporter"/>
</dbReference>
<keyword evidence="13" id="KW-1185">Reference proteome</keyword>
<organism evidence="12 13">
    <name type="scientific">Aristophania vespae</name>
    <dbReference type="NCBI Taxonomy" id="2697033"/>
    <lineage>
        <taxon>Bacteria</taxon>
        <taxon>Pseudomonadati</taxon>
        <taxon>Pseudomonadota</taxon>
        <taxon>Alphaproteobacteria</taxon>
        <taxon>Acetobacterales</taxon>
        <taxon>Acetobacteraceae</taxon>
        <taxon>Aristophania</taxon>
    </lineage>
</organism>
<dbReference type="AlphaFoldDB" id="A0A6P1NFL0"/>
<dbReference type="GO" id="GO:0098046">
    <property type="term" value="C:type V protein secretion system complex"/>
    <property type="evidence" value="ECO:0007669"/>
    <property type="project" value="TreeGrafter"/>
</dbReference>
<dbReference type="GO" id="GO:0009279">
    <property type="term" value="C:cell outer membrane"/>
    <property type="evidence" value="ECO:0007669"/>
    <property type="project" value="UniProtKB-SubCell"/>
</dbReference>
<protein>
    <submittedName>
        <fullName evidence="12">ShlB/FhaC/HecB family hemolysin secretion/activation protein</fullName>
    </submittedName>
</protein>
<comment type="similarity">
    <text evidence="2">Belongs to the TPS (TC 1.B.20) family.</text>
</comment>
<keyword evidence="8" id="KW-0998">Cell outer membrane</keyword>
<dbReference type="EMBL" id="CP047652">
    <property type="protein sequence ID" value="QHI96228.1"/>
    <property type="molecule type" value="Genomic_DNA"/>
</dbReference>
<keyword evidence="4" id="KW-1134">Transmembrane beta strand</keyword>
<evidence type="ECO:0000313" key="13">
    <source>
        <dbReference type="Proteomes" id="UP000463975"/>
    </source>
</evidence>
<keyword evidence="10" id="KW-0732">Signal</keyword>
<evidence type="ECO:0000256" key="5">
    <source>
        <dbReference type="ARBA" id="ARBA00022692"/>
    </source>
</evidence>
<dbReference type="Proteomes" id="UP000463975">
    <property type="component" value="Chromosome"/>
</dbReference>
<dbReference type="GO" id="GO:0008320">
    <property type="term" value="F:protein transmembrane transporter activity"/>
    <property type="evidence" value="ECO:0007669"/>
    <property type="project" value="TreeGrafter"/>
</dbReference>
<dbReference type="PROSITE" id="PS51779">
    <property type="entry name" value="POTRA"/>
    <property type="match status" value="1"/>
</dbReference>
<evidence type="ECO:0000256" key="10">
    <source>
        <dbReference type="SAM" id="SignalP"/>
    </source>
</evidence>
<evidence type="ECO:0000256" key="8">
    <source>
        <dbReference type="ARBA" id="ARBA00023237"/>
    </source>
</evidence>
<keyword evidence="3" id="KW-0813">Transport</keyword>
<dbReference type="Pfam" id="PF08479">
    <property type="entry name" value="POTRA_2"/>
    <property type="match status" value="1"/>
</dbReference>
<evidence type="ECO:0000256" key="1">
    <source>
        <dbReference type="ARBA" id="ARBA00004442"/>
    </source>
</evidence>
<dbReference type="GO" id="GO:0046819">
    <property type="term" value="P:protein secretion by the type V secretion system"/>
    <property type="evidence" value="ECO:0007669"/>
    <property type="project" value="TreeGrafter"/>
</dbReference>
<dbReference type="Gene3D" id="3.10.20.310">
    <property type="entry name" value="membrane protein fhac"/>
    <property type="match status" value="1"/>
</dbReference>
<dbReference type="InterPro" id="IPR034746">
    <property type="entry name" value="POTRA"/>
</dbReference>
<keyword evidence="7" id="KW-0472">Membrane</keyword>
<dbReference type="KEGG" id="bomb:GT348_08330"/>
<feature type="signal peptide" evidence="10">
    <location>
        <begin position="1"/>
        <end position="27"/>
    </location>
</feature>
<dbReference type="Pfam" id="PF03865">
    <property type="entry name" value="ShlB"/>
    <property type="match status" value="1"/>
</dbReference>
<keyword evidence="6" id="KW-0653">Protein transport</keyword>
<dbReference type="PANTHER" id="PTHR34597:SF3">
    <property type="entry name" value="OUTER MEMBRANE TRANSPORTER CDIB"/>
    <property type="match status" value="1"/>
</dbReference>
<evidence type="ECO:0000256" key="2">
    <source>
        <dbReference type="ARBA" id="ARBA00009055"/>
    </source>
</evidence>
<feature type="compositionally biased region" description="Low complexity" evidence="9">
    <location>
        <begin position="43"/>
        <end position="55"/>
    </location>
</feature>